<feature type="transmembrane region" description="Helical" evidence="1">
    <location>
        <begin position="234"/>
        <end position="255"/>
    </location>
</feature>
<name>A0A955L719_9BACT</name>
<keyword evidence="1" id="KW-0472">Membrane</keyword>
<reference evidence="3" key="2">
    <citation type="journal article" date="2021" name="Microbiome">
        <title>Successional dynamics and alternative stable states in a saline activated sludge microbial community over 9 years.</title>
        <authorList>
            <person name="Wang Y."/>
            <person name="Ye J."/>
            <person name="Ju F."/>
            <person name="Liu L."/>
            <person name="Boyd J.A."/>
            <person name="Deng Y."/>
            <person name="Parks D.H."/>
            <person name="Jiang X."/>
            <person name="Yin X."/>
            <person name="Woodcroft B.J."/>
            <person name="Tyson G.W."/>
            <person name="Hugenholtz P."/>
            <person name="Polz M.F."/>
            <person name="Zhang T."/>
        </authorList>
    </citation>
    <scope>NUCLEOTIDE SEQUENCE</scope>
    <source>
        <strain evidence="3">HKST-UBA11</strain>
    </source>
</reference>
<reference evidence="3" key="1">
    <citation type="submission" date="2020-04" db="EMBL/GenBank/DDBJ databases">
        <authorList>
            <person name="Zhang T."/>
        </authorList>
    </citation>
    <scope>NUCLEOTIDE SEQUENCE</scope>
    <source>
        <strain evidence="3">HKST-UBA11</strain>
    </source>
</reference>
<dbReference type="AlphaFoldDB" id="A0A955L719"/>
<feature type="transmembrane region" description="Helical" evidence="1">
    <location>
        <begin position="200"/>
        <end position="222"/>
    </location>
</feature>
<dbReference type="InterPro" id="IPR002656">
    <property type="entry name" value="Acyl_transf_3_dom"/>
</dbReference>
<feature type="transmembrane region" description="Helical" evidence="1">
    <location>
        <begin position="56"/>
        <end position="78"/>
    </location>
</feature>
<dbReference type="GO" id="GO:0016747">
    <property type="term" value="F:acyltransferase activity, transferring groups other than amino-acyl groups"/>
    <property type="evidence" value="ECO:0007669"/>
    <property type="project" value="InterPro"/>
</dbReference>
<protein>
    <submittedName>
        <fullName evidence="3">Acyltransferase family protein</fullName>
    </submittedName>
</protein>
<evidence type="ECO:0000313" key="4">
    <source>
        <dbReference type="Proteomes" id="UP000754563"/>
    </source>
</evidence>
<feature type="transmembrane region" description="Helical" evidence="1">
    <location>
        <begin position="129"/>
        <end position="148"/>
    </location>
</feature>
<dbReference type="Proteomes" id="UP000754563">
    <property type="component" value="Unassembled WGS sequence"/>
</dbReference>
<proteinExistence type="predicted"/>
<evidence type="ECO:0000313" key="3">
    <source>
        <dbReference type="EMBL" id="MCA9385129.1"/>
    </source>
</evidence>
<feature type="transmembrane region" description="Helical" evidence="1">
    <location>
        <begin position="12"/>
        <end position="36"/>
    </location>
</feature>
<keyword evidence="3" id="KW-0012">Acyltransferase</keyword>
<feature type="transmembrane region" description="Helical" evidence="1">
    <location>
        <begin position="309"/>
        <end position="328"/>
    </location>
</feature>
<feature type="transmembrane region" description="Helical" evidence="1">
    <location>
        <begin position="160"/>
        <end position="180"/>
    </location>
</feature>
<feature type="transmembrane region" description="Helical" evidence="1">
    <location>
        <begin position="270"/>
        <end position="289"/>
    </location>
</feature>
<evidence type="ECO:0000259" key="2">
    <source>
        <dbReference type="Pfam" id="PF01757"/>
    </source>
</evidence>
<accession>A0A955L719</accession>
<feature type="transmembrane region" description="Helical" evidence="1">
    <location>
        <begin position="90"/>
        <end position="109"/>
    </location>
</feature>
<feature type="transmembrane region" description="Helical" evidence="1">
    <location>
        <begin position="334"/>
        <end position="355"/>
    </location>
</feature>
<feature type="domain" description="Acyltransferase 3" evidence="2">
    <location>
        <begin position="13"/>
        <end position="345"/>
    </location>
</feature>
<organism evidence="3 4">
    <name type="scientific">Candidatus Dojkabacteria bacterium</name>
    <dbReference type="NCBI Taxonomy" id="2099670"/>
    <lineage>
        <taxon>Bacteria</taxon>
        <taxon>Candidatus Dojkabacteria</taxon>
    </lineage>
</organism>
<keyword evidence="3" id="KW-0808">Transferase</keyword>
<dbReference type="Pfam" id="PF01757">
    <property type="entry name" value="Acyl_transf_3"/>
    <property type="match status" value="1"/>
</dbReference>
<dbReference type="EMBL" id="JAGQLH010000004">
    <property type="protein sequence ID" value="MCA9385129.1"/>
    <property type="molecule type" value="Genomic_DNA"/>
</dbReference>
<gene>
    <name evidence="3" type="ORF">KC717_00610</name>
</gene>
<keyword evidence="1" id="KW-0812">Transmembrane</keyword>
<evidence type="ECO:0000256" key="1">
    <source>
        <dbReference type="SAM" id="Phobius"/>
    </source>
</evidence>
<comment type="caution">
    <text evidence="3">The sequence shown here is derived from an EMBL/GenBank/DDBJ whole genome shotgun (WGS) entry which is preliminary data.</text>
</comment>
<sequence>MKRHSKQHNRRLISLDILRGVAVCTMILAHTVAFFYSGHALLPKMFQKFGDLVSFTTFLLVSGAVFTAAYLDIPNALWKKKKHNILSRSWLLLGGYYAVGLLTIAPHLFENGIADALWKLLRLLVFIDVPGYSEFILAFLFFGIVIYYGRDFFAKHYRNIDLMIILGVAIYLLGFVIYSLPIPESFAIVTSFLAGYDGWYRFPIFQYFPIFLIGLYLGKFLLDEQNLFYRGVTLSTVAFTSLLLLAFCVVTPPFLDFPYTGNFNRWPPNVSFLLVGTTFAFAALTLIIFLKNMKNPITATLQLWGHNAYIMYIIHILILVLFDSFAHFKTENQFILIPLYIGVMSLCHFIVTWRIRRLNK</sequence>
<keyword evidence="1" id="KW-1133">Transmembrane helix</keyword>